<gene>
    <name evidence="1" type="ORF">SAMN02745751_03452</name>
</gene>
<reference evidence="1 2" key="1">
    <citation type="submission" date="2016-11" db="EMBL/GenBank/DDBJ databases">
        <authorList>
            <person name="Jaros S."/>
            <person name="Januszkiewicz K."/>
            <person name="Wedrychowicz H."/>
        </authorList>
    </citation>
    <scope>NUCLEOTIDE SEQUENCE [LARGE SCALE GENOMIC DNA]</scope>
    <source>
        <strain evidence="1 2">DSM 17477</strain>
    </source>
</reference>
<dbReference type="InterPro" id="IPR008930">
    <property type="entry name" value="Terpenoid_cyclase/PrenylTrfase"/>
</dbReference>
<proteinExistence type="predicted"/>
<dbReference type="AlphaFoldDB" id="A0A1M6MEK7"/>
<dbReference type="Proteomes" id="UP000184052">
    <property type="component" value="Unassembled WGS sequence"/>
</dbReference>
<dbReference type="STRING" id="1121476.SAMN02745751_03452"/>
<organism evidence="1 2">
    <name type="scientific">Dethiosulfatibacter aminovorans DSM 17477</name>
    <dbReference type="NCBI Taxonomy" id="1121476"/>
    <lineage>
        <taxon>Bacteria</taxon>
        <taxon>Bacillati</taxon>
        <taxon>Bacillota</taxon>
        <taxon>Tissierellia</taxon>
        <taxon>Dethiosulfatibacter</taxon>
    </lineage>
</organism>
<protein>
    <recommendedName>
        <fullName evidence="3">Prenyltransferase and squalene oxidase repeat-containing protein</fullName>
    </recommendedName>
</protein>
<keyword evidence="2" id="KW-1185">Reference proteome</keyword>
<evidence type="ECO:0000313" key="2">
    <source>
        <dbReference type="Proteomes" id="UP000184052"/>
    </source>
</evidence>
<dbReference type="SUPFAM" id="SSF48239">
    <property type="entry name" value="Terpenoid cyclases/Protein prenyltransferases"/>
    <property type="match status" value="1"/>
</dbReference>
<dbReference type="Gene3D" id="1.50.10.20">
    <property type="match status" value="1"/>
</dbReference>
<dbReference type="RefSeq" id="WP_073050803.1">
    <property type="nucleotide sequence ID" value="NZ_FQZL01000041.1"/>
</dbReference>
<sequence length="309" mass="36049">MLTGNQYQQIRSWIYRNARPLDMARWNYHFEGGTADDVIRILESFQNKDGGFGHALEADCWNPNSSPLQTWWAIQFLKEIGLRDSSHPMIKSIMKYLASGDGMAKGRWQFSVPSNNDYPRAPWWSYSEADENPGYNPSAALAGFMIKNGEKGSDEFKIGFDIAGEAVEIFLNRNESTEMHELRCFIELYEYLVELDMNSVVDIEAFRKRLIDQVNCTIEKDISKWAAEYCCKPSHLFRKPDSIFFKGNEKLMEEELRFITDSLSDEGSWAVTWEWGDYEREFAVSRRWWQANIGIQNLVLLRDFGRLKY</sequence>
<dbReference type="OrthoDB" id="3286086at2"/>
<dbReference type="EMBL" id="FQZL01000041">
    <property type="protein sequence ID" value="SHJ81905.1"/>
    <property type="molecule type" value="Genomic_DNA"/>
</dbReference>
<name>A0A1M6MEK7_9FIRM</name>
<accession>A0A1M6MEK7</accession>
<evidence type="ECO:0000313" key="1">
    <source>
        <dbReference type="EMBL" id="SHJ81905.1"/>
    </source>
</evidence>
<evidence type="ECO:0008006" key="3">
    <source>
        <dbReference type="Google" id="ProtNLM"/>
    </source>
</evidence>